<feature type="compositionally biased region" description="Pro residues" evidence="1">
    <location>
        <begin position="255"/>
        <end position="269"/>
    </location>
</feature>
<gene>
    <name evidence="2" type="ORF">EV356DRAFT_552945</name>
</gene>
<reference evidence="2" key="1">
    <citation type="journal article" date="2020" name="Stud. Mycol.">
        <title>101 Dothideomycetes genomes: a test case for predicting lifestyles and emergence of pathogens.</title>
        <authorList>
            <person name="Haridas S."/>
            <person name="Albert R."/>
            <person name="Binder M."/>
            <person name="Bloem J."/>
            <person name="Labutti K."/>
            <person name="Salamov A."/>
            <person name="Andreopoulos B."/>
            <person name="Baker S."/>
            <person name="Barry K."/>
            <person name="Bills G."/>
            <person name="Bluhm B."/>
            <person name="Cannon C."/>
            <person name="Castanera R."/>
            <person name="Culley D."/>
            <person name="Daum C."/>
            <person name="Ezra D."/>
            <person name="Gonzalez J."/>
            <person name="Henrissat B."/>
            <person name="Kuo A."/>
            <person name="Liang C."/>
            <person name="Lipzen A."/>
            <person name="Lutzoni F."/>
            <person name="Magnuson J."/>
            <person name="Mondo S."/>
            <person name="Nolan M."/>
            <person name="Ohm R."/>
            <person name="Pangilinan J."/>
            <person name="Park H.-J."/>
            <person name="Ramirez L."/>
            <person name="Alfaro M."/>
            <person name="Sun H."/>
            <person name="Tritt A."/>
            <person name="Yoshinaga Y."/>
            <person name="Zwiers L.-H."/>
            <person name="Turgeon B."/>
            <person name="Goodwin S."/>
            <person name="Spatafora J."/>
            <person name="Crous P."/>
            <person name="Grigoriev I."/>
        </authorList>
    </citation>
    <scope>NUCLEOTIDE SEQUENCE</scope>
    <source>
        <strain evidence="2">Tuck. ex Michener</strain>
    </source>
</reference>
<feature type="compositionally biased region" description="Polar residues" evidence="1">
    <location>
        <begin position="146"/>
        <end position="156"/>
    </location>
</feature>
<feature type="region of interest" description="Disordered" evidence="1">
    <location>
        <begin position="249"/>
        <end position="274"/>
    </location>
</feature>
<protein>
    <submittedName>
        <fullName evidence="2">Uncharacterized protein</fullName>
    </submittedName>
</protein>
<feature type="compositionally biased region" description="Polar residues" evidence="1">
    <location>
        <begin position="575"/>
        <end position="585"/>
    </location>
</feature>
<feature type="region of interest" description="Disordered" evidence="1">
    <location>
        <begin position="1"/>
        <end position="22"/>
    </location>
</feature>
<proteinExistence type="predicted"/>
<feature type="compositionally biased region" description="Basic and acidic residues" evidence="1">
    <location>
        <begin position="547"/>
        <end position="567"/>
    </location>
</feature>
<feature type="compositionally biased region" description="Basic and acidic residues" evidence="1">
    <location>
        <begin position="634"/>
        <end position="659"/>
    </location>
</feature>
<dbReference type="OrthoDB" id="3945476at2759"/>
<accession>A0A6A6GYW8</accession>
<keyword evidence="3" id="KW-1185">Reference proteome</keyword>
<evidence type="ECO:0000313" key="3">
    <source>
        <dbReference type="Proteomes" id="UP000800092"/>
    </source>
</evidence>
<feature type="compositionally biased region" description="Low complexity" evidence="1">
    <location>
        <begin position="203"/>
        <end position="220"/>
    </location>
</feature>
<organism evidence="2 3">
    <name type="scientific">Viridothelium virens</name>
    <name type="common">Speckled blister lichen</name>
    <name type="synonym">Trypethelium virens</name>
    <dbReference type="NCBI Taxonomy" id="1048519"/>
    <lineage>
        <taxon>Eukaryota</taxon>
        <taxon>Fungi</taxon>
        <taxon>Dikarya</taxon>
        <taxon>Ascomycota</taxon>
        <taxon>Pezizomycotina</taxon>
        <taxon>Dothideomycetes</taxon>
        <taxon>Dothideomycetes incertae sedis</taxon>
        <taxon>Trypetheliales</taxon>
        <taxon>Trypetheliaceae</taxon>
        <taxon>Viridothelium</taxon>
    </lineage>
</organism>
<feature type="region of interest" description="Disordered" evidence="1">
    <location>
        <begin position="374"/>
        <end position="415"/>
    </location>
</feature>
<feature type="region of interest" description="Disordered" evidence="1">
    <location>
        <begin position="140"/>
        <end position="222"/>
    </location>
</feature>
<sequence>MDRQPSRLAVKTSVGTGKDQMPQVPGLDLHLHLHLHAFRLHVPDHSTILPRVTRTPRLSNLVSLHCTISYSRTLVPNAAATTTIHNGNGRPFLPVPAPYRPQTTITQTPPTPPHNHDPFILSSESFFKKQNAAALLHSVAGPATPPQNDSPFQSRMAQPPSQQPNRSQSSTPPLPWQNIPAEYRPAYWPEDELAPPPPNRLLHPATHPPATSSSLPTSAPRHIPITVPQVNEPRHHHTKSLSAFQLQQQQFLQEQPPPPPPPPQQPQPQPHLLNPHYASLADVKKPLSIQSRRPRRLRSMLRLAPDPASDLRTRIVHPHFDPAAPVEIIPPRSAPPQLSAAPWVHRSQSQPGTPSWANPPAVAVAAATARARAASGGSGGPGGVEGGVAGVGGVGGMEGRHDPNRISPAQPPVRASSMRERGWDEGWEVHEQEQHALREVEMGEAEEEEGEVEVAGEVEDEDEDAFELALFAEATSGMGPLGVVDWSGAAAGAAATESPSHGRGGRRRSSRQPVSPISPPMSREESRVGLGIERGLGRGGRNSNQSRAREWVRDQERERERERERESRQRHHQRNPSNTSLSPSVVSGIIPTRRSWDTFMEPEANFAASGPGREAQVVADELPTYGQSQLEATQKNRQESARRAAELQRRWEESYRHRA</sequence>
<dbReference type="EMBL" id="ML991833">
    <property type="protein sequence ID" value="KAF2230955.1"/>
    <property type="molecule type" value="Genomic_DNA"/>
</dbReference>
<feature type="compositionally biased region" description="Low complexity" evidence="1">
    <location>
        <begin position="158"/>
        <end position="171"/>
    </location>
</feature>
<evidence type="ECO:0000313" key="2">
    <source>
        <dbReference type="EMBL" id="KAF2230955.1"/>
    </source>
</evidence>
<dbReference type="AlphaFoldDB" id="A0A6A6GYW8"/>
<feature type="region of interest" description="Disordered" evidence="1">
    <location>
        <begin position="494"/>
        <end position="587"/>
    </location>
</feature>
<feature type="region of interest" description="Disordered" evidence="1">
    <location>
        <begin position="626"/>
        <end position="659"/>
    </location>
</feature>
<name>A0A6A6GYW8_VIRVR</name>
<dbReference type="Proteomes" id="UP000800092">
    <property type="component" value="Unassembled WGS sequence"/>
</dbReference>
<evidence type="ECO:0000256" key="1">
    <source>
        <dbReference type="SAM" id="MobiDB-lite"/>
    </source>
</evidence>
<feature type="compositionally biased region" description="Gly residues" evidence="1">
    <location>
        <begin position="376"/>
        <end position="397"/>
    </location>
</feature>